<dbReference type="Proteomes" id="UP000621500">
    <property type="component" value="Unassembled WGS sequence"/>
</dbReference>
<accession>A0ABQ4EPN5</accession>
<protein>
    <submittedName>
        <fullName evidence="1">Uncharacterized protein</fullName>
    </submittedName>
</protein>
<dbReference type="EMBL" id="BONX01000020">
    <property type="protein sequence ID" value="GIG96646.1"/>
    <property type="molecule type" value="Genomic_DNA"/>
</dbReference>
<comment type="caution">
    <text evidence="1">The sequence shown here is derived from an EMBL/GenBank/DDBJ whole genome shotgun (WGS) entry which is preliminary data.</text>
</comment>
<dbReference type="RefSeq" id="WP_203858193.1">
    <property type="nucleotide sequence ID" value="NZ_BAAAZQ010000024.1"/>
</dbReference>
<organism evidence="1 2">
    <name type="scientific">Plantactinospora mayteni</name>
    <dbReference type="NCBI Taxonomy" id="566021"/>
    <lineage>
        <taxon>Bacteria</taxon>
        <taxon>Bacillati</taxon>
        <taxon>Actinomycetota</taxon>
        <taxon>Actinomycetes</taxon>
        <taxon>Micromonosporales</taxon>
        <taxon>Micromonosporaceae</taxon>
        <taxon>Plantactinospora</taxon>
    </lineage>
</organism>
<keyword evidence="2" id="KW-1185">Reference proteome</keyword>
<proteinExistence type="predicted"/>
<sequence length="163" mass="17418">MAAALRKPVSQVFLKIAAQLSDCRGNGGTVSGMKRRIIASIASTTVMTALAVLGISGTAQAAVTEFCTQPFAKAGFACFYSYGDKFKVTDNYKDGLRAVVIWATDYGRSGECHDADGADNGYTWCNYDFKENQLVFFAVVARDGANGKDQYPTATVIGHTSGR</sequence>
<name>A0ABQ4EPN5_9ACTN</name>
<evidence type="ECO:0000313" key="1">
    <source>
        <dbReference type="EMBL" id="GIG96646.1"/>
    </source>
</evidence>
<gene>
    <name evidence="1" type="ORF">Pma05_32190</name>
</gene>
<evidence type="ECO:0000313" key="2">
    <source>
        <dbReference type="Proteomes" id="UP000621500"/>
    </source>
</evidence>
<reference evidence="1 2" key="1">
    <citation type="submission" date="2021-01" db="EMBL/GenBank/DDBJ databases">
        <title>Whole genome shotgun sequence of Plantactinospora mayteni NBRC 109088.</title>
        <authorList>
            <person name="Komaki H."/>
            <person name="Tamura T."/>
        </authorList>
    </citation>
    <scope>NUCLEOTIDE SEQUENCE [LARGE SCALE GENOMIC DNA]</scope>
    <source>
        <strain evidence="1 2">NBRC 109088</strain>
    </source>
</reference>